<reference evidence="4 5" key="1">
    <citation type="journal article" date="2013" name="Genome Announc.">
        <title>Draft Genome Sequence of Streptomyces viridochromogenes Strain Tu57, Producer of Avilamycin.</title>
        <authorList>
            <person name="Gruning B.A."/>
            <person name="Erxleben A."/>
            <person name="Hahnlein A."/>
            <person name="Gunther S."/>
        </authorList>
    </citation>
    <scope>NUCLEOTIDE SEQUENCE [LARGE SCALE GENOMIC DNA]</scope>
    <source>
        <strain evidence="4 5">Tue57</strain>
    </source>
</reference>
<feature type="transmembrane region" description="Helical" evidence="2">
    <location>
        <begin position="117"/>
        <end position="142"/>
    </location>
</feature>
<feature type="region of interest" description="Disordered" evidence="1">
    <location>
        <begin position="138"/>
        <end position="243"/>
    </location>
</feature>
<evidence type="ECO:0000313" key="5">
    <source>
        <dbReference type="Proteomes" id="UP000011205"/>
    </source>
</evidence>
<name>L8P3I0_STRVR</name>
<keyword evidence="2" id="KW-0472">Membrane</keyword>
<gene>
    <name evidence="4" type="ORF">STVIR_8304</name>
</gene>
<keyword evidence="2" id="KW-0812">Transmembrane</keyword>
<dbReference type="PATRIC" id="fig|1160705.3.peg.8204"/>
<comment type="caution">
    <text evidence="4">The sequence shown here is derived from an EMBL/GenBank/DDBJ whole genome shotgun (WGS) entry which is preliminary data.</text>
</comment>
<feature type="region of interest" description="Disordered" evidence="1">
    <location>
        <begin position="1"/>
        <end position="113"/>
    </location>
</feature>
<proteinExistence type="predicted"/>
<dbReference type="Proteomes" id="UP000011205">
    <property type="component" value="Unassembled WGS sequence"/>
</dbReference>
<feature type="compositionally biased region" description="Basic and acidic residues" evidence="1">
    <location>
        <begin position="91"/>
        <end position="106"/>
    </location>
</feature>
<feature type="compositionally biased region" description="Low complexity" evidence="1">
    <location>
        <begin position="176"/>
        <end position="202"/>
    </location>
</feature>
<dbReference type="AlphaFoldDB" id="L8P3I0"/>
<evidence type="ECO:0000256" key="2">
    <source>
        <dbReference type="SAM" id="Phobius"/>
    </source>
</evidence>
<protein>
    <submittedName>
        <fullName evidence="4">Putative membrane protein</fullName>
    </submittedName>
</protein>
<dbReference type="InterPro" id="IPR036365">
    <property type="entry name" value="PGBD-like_sf"/>
</dbReference>
<keyword evidence="2" id="KW-1133">Transmembrane helix</keyword>
<sequence length="306" mass="30763">MSEPNGPGCPECGTPRASDGTPACSCGRLASDARRETRTAEAAAAEDFDPVRIRPFVELGDGSGETEDPGGAPPPARSSTSAPGVEPGLAEEPRRGEPGRPGEATHARAGSRRGRHALLLGGAVAALAVVLTGAVVGGLLSYDGPSRDGALPDGVRAPVPDGSADGANSPGEQSDDASSTSAAQSPTSSPSTSPTHSAADPTRSATPTEAPSGPAGTGSASAAPGPSASEEQPPVLRFGDQGPEVTELQLRLRQLGFYGGDIDGEYDREVENSVRGYQFARLILGDEPGVYGSATRASLESETAQP</sequence>
<evidence type="ECO:0000256" key="1">
    <source>
        <dbReference type="SAM" id="MobiDB-lite"/>
    </source>
</evidence>
<dbReference type="RefSeq" id="WP_004003768.1">
    <property type="nucleotide sequence ID" value="NZ_AMLP01000267.1"/>
</dbReference>
<evidence type="ECO:0000313" key="4">
    <source>
        <dbReference type="EMBL" id="ELS50714.1"/>
    </source>
</evidence>
<feature type="compositionally biased region" description="Low complexity" evidence="1">
    <location>
        <begin position="210"/>
        <end position="229"/>
    </location>
</feature>
<dbReference type="Gene3D" id="1.10.101.10">
    <property type="entry name" value="PGBD-like superfamily/PGBD"/>
    <property type="match status" value="1"/>
</dbReference>
<dbReference type="InterPro" id="IPR002477">
    <property type="entry name" value="Peptidoglycan-bd-like"/>
</dbReference>
<organism evidence="4 5">
    <name type="scientific">Streptomyces viridochromogenes Tue57</name>
    <dbReference type="NCBI Taxonomy" id="1160705"/>
    <lineage>
        <taxon>Bacteria</taxon>
        <taxon>Bacillati</taxon>
        <taxon>Actinomycetota</taxon>
        <taxon>Actinomycetes</taxon>
        <taxon>Kitasatosporales</taxon>
        <taxon>Streptomycetaceae</taxon>
        <taxon>Streptomyces</taxon>
    </lineage>
</organism>
<dbReference type="EMBL" id="AMLP01000267">
    <property type="protein sequence ID" value="ELS50714.1"/>
    <property type="molecule type" value="Genomic_DNA"/>
</dbReference>
<dbReference type="InterPro" id="IPR036366">
    <property type="entry name" value="PGBDSf"/>
</dbReference>
<feature type="domain" description="Peptidoglycan binding-like" evidence="3">
    <location>
        <begin position="241"/>
        <end position="298"/>
    </location>
</feature>
<dbReference type="SUPFAM" id="SSF47090">
    <property type="entry name" value="PGBD-like"/>
    <property type="match status" value="1"/>
</dbReference>
<evidence type="ECO:0000259" key="3">
    <source>
        <dbReference type="Pfam" id="PF01471"/>
    </source>
</evidence>
<dbReference type="Pfam" id="PF01471">
    <property type="entry name" value="PG_binding_1"/>
    <property type="match status" value="1"/>
</dbReference>
<accession>L8P3I0</accession>